<keyword evidence="5" id="KW-1185">Reference proteome</keyword>
<evidence type="ECO:0000259" key="2">
    <source>
        <dbReference type="Pfam" id="PF01757"/>
    </source>
</evidence>
<dbReference type="PANTHER" id="PTHR23028">
    <property type="entry name" value="ACETYLTRANSFERASE"/>
    <property type="match status" value="1"/>
</dbReference>
<dbReference type="Proteomes" id="UP000520198">
    <property type="component" value="Unassembled WGS sequence"/>
</dbReference>
<feature type="transmembrane region" description="Helical" evidence="1">
    <location>
        <begin position="124"/>
        <end position="146"/>
    </location>
</feature>
<dbReference type="PANTHER" id="PTHR23028:SF53">
    <property type="entry name" value="ACYL_TRANSF_3 DOMAIN-CONTAINING PROTEIN"/>
    <property type="match status" value="1"/>
</dbReference>
<dbReference type="InterPro" id="IPR050879">
    <property type="entry name" value="Acyltransferase_3"/>
</dbReference>
<reference evidence="4 5" key="1">
    <citation type="submission" date="2020-06" db="EMBL/GenBank/DDBJ databases">
        <authorList>
            <person name="Grouzdev D.S."/>
        </authorList>
    </citation>
    <scope>NUCLEOTIDE SEQUENCE [LARGE SCALE GENOMIC DNA]</scope>
    <source>
        <strain evidence="4 5">HO-A22</strain>
    </source>
</reference>
<feature type="transmembrane region" description="Helical" evidence="1">
    <location>
        <begin position="153"/>
        <end position="173"/>
    </location>
</feature>
<feature type="transmembrane region" description="Helical" evidence="1">
    <location>
        <begin position="185"/>
        <end position="201"/>
    </location>
</feature>
<dbReference type="InterPro" id="IPR002656">
    <property type="entry name" value="Acyl_transf_3_dom"/>
</dbReference>
<dbReference type="Pfam" id="PF19040">
    <property type="entry name" value="SGNH"/>
    <property type="match status" value="1"/>
</dbReference>
<feature type="transmembrane region" description="Helical" evidence="1">
    <location>
        <begin position="337"/>
        <end position="359"/>
    </location>
</feature>
<organism evidence="4 5">
    <name type="scientific">Ensifer oleiphilus</name>
    <dbReference type="NCBI Taxonomy" id="2742698"/>
    <lineage>
        <taxon>Bacteria</taxon>
        <taxon>Pseudomonadati</taxon>
        <taxon>Pseudomonadota</taxon>
        <taxon>Alphaproteobacteria</taxon>
        <taxon>Hyphomicrobiales</taxon>
        <taxon>Rhizobiaceae</taxon>
        <taxon>Sinorhizobium/Ensifer group</taxon>
        <taxon>Ensifer</taxon>
    </lineage>
</organism>
<keyword evidence="4" id="KW-0012">Acyltransferase</keyword>
<name>A0A7Y6ULT3_9HYPH</name>
<comment type="caution">
    <text evidence="4">The sequence shown here is derived from an EMBL/GenBank/DDBJ whole genome shotgun (WGS) entry which is preliminary data.</text>
</comment>
<keyword evidence="4" id="KW-0808">Transferase</keyword>
<feature type="transmembrane region" description="Helical" evidence="1">
    <location>
        <begin position="268"/>
        <end position="286"/>
    </location>
</feature>
<evidence type="ECO:0000259" key="3">
    <source>
        <dbReference type="Pfam" id="PF19040"/>
    </source>
</evidence>
<protein>
    <submittedName>
        <fullName evidence="4">Acyltransferase</fullName>
    </submittedName>
</protein>
<gene>
    <name evidence="4" type="ORF">HT585_06150</name>
</gene>
<feature type="domain" description="SGNH" evidence="3">
    <location>
        <begin position="398"/>
        <end position="636"/>
    </location>
</feature>
<accession>A0A7Y6ULT3</accession>
<sequence>MRAVAVLSVVLYHAFPTGKLKGGFIGVDIFFVISGFLITGILLRELQAGNFSIARFYGRRALRIFPALIAVLAACLGVGWLSLFSDEYAQIGKHVAGSSAFVVNLLLWHEVGYFDISSTLKPLLHLWSLGIEEQFYIVWPVFLWPAWRMRLSFLRLSIGVAFLSFASGVYFTFTNPTIAFYAPPTRFWELMAGGILAYCCTKGILPGDKQRDTFSIAGLVMIVVGLLVVKKYYAFPGAWALLPVAGAVLLIAAGPTAIVNRTILSNRIAVWFGLISYPLYLWHWPILAFLRIGKADGTYRDIAWEARLIAVVAAITLAWATYKFIEKPIRYGGNKRVWLPALSAGMVALFVAGTSVHALNGIPSRIELSPTSADVLFARYPHPMTNEACSTIYPELAGAWSCLLSKEREADIAIIGDSHAHQYYQSLARKLPDLSVLNTSTPDCLPLSGNANCEKVAAQTFAFLKSSSSIKTIVLAGYYSVLAAGMKHENVEGQRVAGDLTAAQRARFEASGNKLLKGLIAQGKRVIVLGDIPDMIFQPRDCVAFDNPIMASLRGSLNAKSIDQCAIPEAEFRQRIQLFDRSLSAILADHPEVIRFDPRPLFCDGTVCRAYKAPHFLYWNSDHLTIEGADLVIDALLGAVKVFAPSEPARPGTEHSS</sequence>
<dbReference type="RefSeq" id="WP_176352051.1">
    <property type="nucleotide sequence ID" value="NZ_JABWDU010000001.1"/>
</dbReference>
<keyword evidence="1" id="KW-0472">Membrane</keyword>
<dbReference type="Pfam" id="PF01757">
    <property type="entry name" value="Acyl_transf_3"/>
    <property type="match status" value="1"/>
</dbReference>
<feature type="transmembrane region" description="Helical" evidence="1">
    <location>
        <begin position="239"/>
        <end position="259"/>
    </location>
</feature>
<keyword evidence="1" id="KW-1133">Transmembrane helix</keyword>
<feature type="transmembrane region" description="Helical" evidence="1">
    <location>
        <begin position="213"/>
        <end position="233"/>
    </location>
</feature>
<dbReference type="GO" id="GO:0016020">
    <property type="term" value="C:membrane"/>
    <property type="evidence" value="ECO:0007669"/>
    <property type="project" value="TreeGrafter"/>
</dbReference>
<dbReference type="EMBL" id="JABWDU010000001">
    <property type="protein sequence ID" value="NVD38430.1"/>
    <property type="molecule type" value="Genomic_DNA"/>
</dbReference>
<dbReference type="GO" id="GO:0009103">
    <property type="term" value="P:lipopolysaccharide biosynthetic process"/>
    <property type="evidence" value="ECO:0007669"/>
    <property type="project" value="TreeGrafter"/>
</dbReference>
<evidence type="ECO:0000313" key="5">
    <source>
        <dbReference type="Proteomes" id="UP000520198"/>
    </source>
</evidence>
<proteinExistence type="predicted"/>
<keyword evidence="1" id="KW-0812">Transmembrane</keyword>
<feature type="transmembrane region" description="Helical" evidence="1">
    <location>
        <begin position="26"/>
        <end position="43"/>
    </location>
</feature>
<feature type="domain" description="Acyltransferase 3" evidence="2">
    <location>
        <begin position="1"/>
        <end position="322"/>
    </location>
</feature>
<evidence type="ECO:0000256" key="1">
    <source>
        <dbReference type="SAM" id="Phobius"/>
    </source>
</evidence>
<feature type="transmembrane region" description="Helical" evidence="1">
    <location>
        <begin position="64"/>
        <end position="83"/>
    </location>
</feature>
<dbReference type="GO" id="GO:0016747">
    <property type="term" value="F:acyltransferase activity, transferring groups other than amino-acyl groups"/>
    <property type="evidence" value="ECO:0007669"/>
    <property type="project" value="InterPro"/>
</dbReference>
<dbReference type="InterPro" id="IPR043968">
    <property type="entry name" value="SGNH"/>
</dbReference>
<feature type="transmembrane region" description="Helical" evidence="1">
    <location>
        <begin position="306"/>
        <end position="325"/>
    </location>
</feature>
<evidence type="ECO:0000313" key="4">
    <source>
        <dbReference type="EMBL" id="NVD38430.1"/>
    </source>
</evidence>
<dbReference type="AlphaFoldDB" id="A0A7Y6ULT3"/>